<reference evidence="1 2" key="1">
    <citation type="submission" date="2016-02" db="EMBL/GenBank/DDBJ databases">
        <authorList>
            <person name="Wen L."/>
            <person name="He K."/>
            <person name="Yang H."/>
        </authorList>
    </citation>
    <scope>NUCLEOTIDE SEQUENCE [LARGE SCALE GENOMIC DNA]</scope>
    <source>
        <strain evidence="1 2">MJR8628A</strain>
    </source>
</reference>
<dbReference type="EMBL" id="LSQZ01000048">
    <property type="protein sequence ID" value="KXI12487.1"/>
    <property type="molecule type" value="Genomic_DNA"/>
</dbReference>
<dbReference type="AlphaFoldDB" id="A0A135YSY5"/>
<evidence type="ECO:0000313" key="2">
    <source>
        <dbReference type="Proteomes" id="UP000070326"/>
    </source>
</evidence>
<organism evidence="1 2">
    <name type="scientific">Peptostreptococcus anaerobius</name>
    <dbReference type="NCBI Taxonomy" id="1261"/>
    <lineage>
        <taxon>Bacteria</taxon>
        <taxon>Bacillati</taxon>
        <taxon>Bacillota</taxon>
        <taxon>Clostridia</taxon>
        <taxon>Peptostreptococcales</taxon>
        <taxon>Peptostreptococcaceae</taxon>
        <taxon>Peptostreptococcus</taxon>
    </lineage>
</organism>
<gene>
    <name evidence="1" type="ORF">HMPREF3195_01047</name>
</gene>
<proteinExistence type="predicted"/>
<dbReference type="Proteomes" id="UP000070326">
    <property type="component" value="Unassembled WGS sequence"/>
</dbReference>
<sequence>MKDLLLKNTRSIIERLESADTTNFIAEMVGDIYSEFGYEKYTDDFSELKLREFISELDNDDTEDLKALISGNMEIVERYSNHELSVLKAWNEDMTANYPGKVRLDEFKKCSQILKNENIEYVLSDGVIEIIQ</sequence>
<dbReference type="STRING" id="1261.HMPREF3195_01047"/>
<dbReference type="RefSeq" id="WP_061101807.1">
    <property type="nucleotide sequence ID" value="NZ_KQ961816.1"/>
</dbReference>
<accession>A0A135YSY5</accession>
<dbReference type="PATRIC" id="fig|1261.5.peg.1049"/>
<name>A0A135YSY5_9FIRM</name>
<protein>
    <submittedName>
        <fullName evidence="1">Uncharacterized protein</fullName>
    </submittedName>
</protein>
<evidence type="ECO:0000313" key="1">
    <source>
        <dbReference type="EMBL" id="KXI12487.1"/>
    </source>
</evidence>
<comment type="caution">
    <text evidence="1">The sequence shown here is derived from an EMBL/GenBank/DDBJ whole genome shotgun (WGS) entry which is preliminary data.</text>
</comment>